<evidence type="ECO:0000313" key="2">
    <source>
        <dbReference type="Proteomes" id="UP000765509"/>
    </source>
</evidence>
<gene>
    <name evidence="1" type="ORF">O181_022160</name>
</gene>
<dbReference type="Proteomes" id="UP000765509">
    <property type="component" value="Unassembled WGS sequence"/>
</dbReference>
<sequence>MASALLPKHLTPLPCLLSHINWLPHHPLIISTSRQNMLPLLPPHLCDHPSLCFHTPTPPYASASPPHPFHSLPCSRSPHAFMICLQFCHPMSALTHPYTFQPPLLTILMLPQHHQDMSPTLPTHVPLTPAAYVAYAPAGPSRYSTNAATPCPPSPILTLLPPAAYNAYALPGPSRYATNTATPFTPSPILTLPPTLSSLPLTIHTILY</sequence>
<protein>
    <submittedName>
        <fullName evidence="1">Uncharacterized protein</fullName>
    </submittedName>
</protein>
<proteinExistence type="predicted"/>
<reference evidence="1" key="1">
    <citation type="submission" date="2021-03" db="EMBL/GenBank/DDBJ databases">
        <title>Draft genome sequence of rust myrtle Austropuccinia psidii MF-1, a brazilian biotype.</title>
        <authorList>
            <person name="Quecine M.C."/>
            <person name="Pachon D.M.R."/>
            <person name="Bonatelli M.L."/>
            <person name="Correr F.H."/>
            <person name="Franceschini L.M."/>
            <person name="Leite T.F."/>
            <person name="Margarido G.R.A."/>
            <person name="Almeida C.A."/>
            <person name="Ferrarezi J.A."/>
            <person name="Labate C.A."/>
        </authorList>
    </citation>
    <scope>NUCLEOTIDE SEQUENCE</scope>
    <source>
        <strain evidence="1">MF-1</strain>
    </source>
</reference>
<comment type="caution">
    <text evidence="1">The sequence shown here is derived from an EMBL/GenBank/DDBJ whole genome shotgun (WGS) entry which is preliminary data.</text>
</comment>
<accession>A0A9Q3CGX1</accession>
<name>A0A9Q3CGX1_9BASI</name>
<dbReference type="AlphaFoldDB" id="A0A9Q3CGX1"/>
<organism evidence="1 2">
    <name type="scientific">Austropuccinia psidii MF-1</name>
    <dbReference type="NCBI Taxonomy" id="1389203"/>
    <lineage>
        <taxon>Eukaryota</taxon>
        <taxon>Fungi</taxon>
        <taxon>Dikarya</taxon>
        <taxon>Basidiomycota</taxon>
        <taxon>Pucciniomycotina</taxon>
        <taxon>Pucciniomycetes</taxon>
        <taxon>Pucciniales</taxon>
        <taxon>Sphaerophragmiaceae</taxon>
        <taxon>Austropuccinia</taxon>
    </lineage>
</organism>
<dbReference type="EMBL" id="AVOT02006790">
    <property type="protein sequence ID" value="MBW0482445.1"/>
    <property type="molecule type" value="Genomic_DNA"/>
</dbReference>
<keyword evidence="2" id="KW-1185">Reference proteome</keyword>
<evidence type="ECO:0000313" key="1">
    <source>
        <dbReference type="EMBL" id="MBW0482445.1"/>
    </source>
</evidence>